<organism evidence="2 3">
    <name type="scientific">Raphidocelis subcapitata</name>
    <dbReference type="NCBI Taxonomy" id="307507"/>
    <lineage>
        <taxon>Eukaryota</taxon>
        <taxon>Viridiplantae</taxon>
        <taxon>Chlorophyta</taxon>
        <taxon>core chlorophytes</taxon>
        <taxon>Chlorophyceae</taxon>
        <taxon>CS clade</taxon>
        <taxon>Sphaeropleales</taxon>
        <taxon>Selenastraceae</taxon>
        <taxon>Raphidocelis</taxon>
    </lineage>
</organism>
<dbReference type="EMBL" id="BDRX01000040">
    <property type="protein sequence ID" value="GBF93334.1"/>
    <property type="molecule type" value="Genomic_DNA"/>
</dbReference>
<feature type="compositionally biased region" description="Low complexity" evidence="1">
    <location>
        <begin position="7"/>
        <end position="41"/>
    </location>
</feature>
<gene>
    <name evidence="2" type="ORF">Rsub_06372</name>
</gene>
<dbReference type="OrthoDB" id="536556at2759"/>
<dbReference type="AlphaFoldDB" id="A0A2V0P0E1"/>
<sequence length="275" mass="28711">MLRHSLAGGRAAGQQRRAAAAGSSSARAAGACSSSTSSSRSSSRRRAVYPAAATDSSSSSTAAAPAPLRTALAAAAAAALLLAPGSAWAAAPARAPLPRADLAELAAAVDVDEDAIIDQYNSDMEDLAQGTPKDLGKLEAARERAGFRRGADGRVALLSDGEEFEVKADAQAPGFLLLRDSRGYCYYLPPDPSGRLRQIDLSDDVVVAQLFANGMWQEIVEPLEVLKAPKDGENASASDAVQLRLTEPEWRGVLSLLEGGRELPEEPLEDLEADD</sequence>
<comment type="caution">
    <text evidence="2">The sequence shown here is derived from an EMBL/GenBank/DDBJ whole genome shotgun (WGS) entry which is preliminary data.</text>
</comment>
<accession>A0A2V0P0E1</accession>
<reference evidence="2 3" key="1">
    <citation type="journal article" date="2018" name="Sci. Rep.">
        <title>Raphidocelis subcapitata (=Pseudokirchneriella subcapitata) provides an insight into genome evolution and environmental adaptations in the Sphaeropleales.</title>
        <authorList>
            <person name="Suzuki S."/>
            <person name="Yamaguchi H."/>
            <person name="Nakajima N."/>
            <person name="Kawachi M."/>
        </authorList>
    </citation>
    <scope>NUCLEOTIDE SEQUENCE [LARGE SCALE GENOMIC DNA]</scope>
    <source>
        <strain evidence="2 3">NIES-35</strain>
    </source>
</reference>
<keyword evidence="3" id="KW-1185">Reference proteome</keyword>
<feature type="compositionally biased region" description="Low complexity" evidence="1">
    <location>
        <begin position="50"/>
        <end position="62"/>
    </location>
</feature>
<evidence type="ECO:0000256" key="1">
    <source>
        <dbReference type="SAM" id="MobiDB-lite"/>
    </source>
</evidence>
<protein>
    <submittedName>
        <fullName evidence="2">Uncharacterized protein</fullName>
    </submittedName>
</protein>
<feature type="region of interest" description="Disordered" evidence="1">
    <location>
        <begin position="1"/>
        <end position="62"/>
    </location>
</feature>
<evidence type="ECO:0000313" key="2">
    <source>
        <dbReference type="EMBL" id="GBF93334.1"/>
    </source>
</evidence>
<proteinExistence type="predicted"/>
<evidence type="ECO:0000313" key="3">
    <source>
        <dbReference type="Proteomes" id="UP000247498"/>
    </source>
</evidence>
<name>A0A2V0P0E1_9CHLO</name>
<dbReference type="Proteomes" id="UP000247498">
    <property type="component" value="Unassembled WGS sequence"/>
</dbReference>
<dbReference type="InParanoid" id="A0A2V0P0E1"/>